<feature type="domain" description="Glycosyltransferase 2-like" evidence="1">
    <location>
        <begin position="689"/>
        <end position="798"/>
    </location>
</feature>
<dbReference type="InterPro" id="IPR048510">
    <property type="entry name" value="WsaF_N"/>
</dbReference>
<dbReference type="PANTHER" id="PTHR43685:SF13">
    <property type="entry name" value="O ANTIGEN BIOSYNTHESIS RHAMNOSYLTRANSFERASE RFBN"/>
    <property type="match status" value="1"/>
</dbReference>
<gene>
    <name evidence="4" type="ORF">GCM10017044_11320</name>
</gene>
<dbReference type="GO" id="GO:0044010">
    <property type="term" value="P:single-species biofilm formation"/>
    <property type="evidence" value="ECO:0007669"/>
    <property type="project" value="TreeGrafter"/>
</dbReference>
<feature type="domain" description="WsaF N-terminal" evidence="2">
    <location>
        <begin position="424"/>
        <end position="457"/>
    </location>
</feature>
<evidence type="ECO:0000259" key="1">
    <source>
        <dbReference type="Pfam" id="PF00535"/>
    </source>
</evidence>
<dbReference type="InterPro" id="IPR029044">
    <property type="entry name" value="Nucleotide-diphossugar_trans"/>
</dbReference>
<dbReference type="SUPFAM" id="SSF53756">
    <property type="entry name" value="UDP-Glycosyltransferase/glycogen phosphorylase"/>
    <property type="match status" value="1"/>
</dbReference>
<comment type="caution">
    <text evidence="4">The sequence shown here is derived from an EMBL/GenBank/DDBJ whole genome shotgun (WGS) entry which is preliminary data.</text>
</comment>
<evidence type="ECO:0000313" key="4">
    <source>
        <dbReference type="EMBL" id="GHF18532.1"/>
    </source>
</evidence>
<dbReference type="Pfam" id="PF00535">
    <property type="entry name" value="Glycos_transf_2"/>
    <property type="match status" value="1"/>
</dbReference>
<name>A0A919ANY1_9PROT</name>
<dbReference type="RefSeq" id="WP_191250691.1">
    <property type="nucleotide sequence ID" value="NZ_BNCI01000001.1"/>
</dbReference>
<dbReference type="Gene3D" id="3.90.550.10">
    <property type="entry name" value="Spore Coat Polysaccharide Biosynthesis Protein SpsA, Chain A"/>
    <property type="match status" value="1"/>
</dbReference>
<dbReference type="SUPFAM" id="SSF53448">
    <property type="entry name" value="Nucleotide-diphospho-sugar transferases"/>
    <property type="match status" value="1"/>
</dbReference>
<reference evidence="4" key="2">
    <citation type="submission" date="2020-09" db="EMBL/GenBank/DDBJ databases">
        <authorList>
            <person name="Sun Q."/>
            <person name="Kim S."/>
        </authorList>
    </citation>
    <scope>NUCLEOTIDE SEQUENCE</scope>
    <source>
        <strain evidence="4">KCTC 42590</strain>
    </source>
</reference>
<dbReference type="CDD" id="cd00761">
    <property type="entry name" value="Glyco_tranf_GTA_type"/>
    <property type="match status" value="1"/>
</dbReference>
<sequence>MALSGITSIPKKGIKSREIKRLIKSGLFMPDWYLKTYPDVALLQEDPYEHYFNTGVDLGYKPNPYFDEKWYRKKAKLKTYSGLAINHYARKGWTKGLNPSPDFSVRLYLDSYKEVKDSGAEPLRHFLQYGQHQKYVAFPSKFEGKHQLPLVRAVQEMVQKNIFDAPWYSATQSGEPGTFSQCINHFLAHGRKERLSPNPFFDTAFYQRSHWREIGPKELPVIHYMHKGYRLGYDPAPKFPSETYMACFPDVDWAVEDPLSHFIALQKPDSVSTPDDLIAHMCADKKDTAAVAQTKKLPVDSSLRQMMRFPERPLSTDRKTINPARLDIHWIMPDFSEGSGGHMTIFRMISRLEMKGHQQTVWINKPVSHRTPAAAFETINKHFQHFTGTVKFVDDSFPDTAGDAIIATDCWSVYPALGAPNFVRRFYFVQDFEPGFFPIGSHYLAAEQTYKKGLDCICAGPWLAKLMSEKYGLWARHFNLAADQSLYRPLGPAPRDDLSDRPARIAVYARHFTARRAVELAFLALEDLAARNVRFTVDFFGAPMEFAEAPFPYTDHGVASPEALASLFQQADIGLVFSATNYSLVPQEMMASGLPLVELKGDNTESIFPDDTVTLADPNPHAIADALSHLIDTPDRRGIQRKAGLEWIRQFTWDTAADKVEDALVSRLQEFADTETIKLAQTDSKPTASVVIPTFNAGPRFRTVLESVTNQIAPWPYEVLIIDSGSTDETLEIIADFPTIRLHQIPSATFNHGGTRNLGVELTSGDFIAFLTHDAQPANERWLYNLVSALAHHETAAGAFGNHLPWPEASAFTKRDLLGHFKGLKEHPLLLSKDTNEKRYNAADPGWRQLLHFYSDNNSCMRRSVWNEIPYRSIKYGEDQVWADDIIKAGHGKLYVPQATVYHSHDYNADETYERSRTEAAFFRHFFGYILVEDEEKAAKALTALNERDQAYGQSVNMPQEDIEKQLALNAAHIQGYLAGSTDDITGMFE</sequence>
<dbReference type="InterPro" id="IPR001173">
    <property type="entry name" value="Glyco_trans_2-like"/>
</dbReference>
<dbReference type="AlphaFoldDB" id="A0A919ANY1"/>
<proteinExistence type="predicted"/>
<dbReference type="Proteomes" id="UP000630923">
    <property type="component" value="Unassembled WGS sequence"/>
</dbReference>
<dbReference type="GO" id="GO:0030247">
    <property type="term" value="F:polysaccharide binding"/>
    <property type="evidence" value="ECO:0007669"/>
    <property type="project" value="InterPro"/>
</dbReference>
<feature type="domain" description="WsaF C-terminal" evidence="3">
    <location>
        <begin position="504"/>
        <end position="627"/>
    </location>
</feature>
<organism evidence="4 5">
    <name type="scientific">Kordiimonas sediminis</name>
    <dbReference type="NCBI Taxonomy" id="1735581"/>
    <lineage>
        <taxon>Bacteria</taxon>
        <taxon>Pseudomonadati</taxon>
        <taxon>Pseudomonadota</taxon>
        <taxon>Alphaproteobacteria</taxon>
        <taxon>Kordiimonadales</taxon>
        <taxon>Kordiimonadaceae</taxon>
        <taxon>Kordiimonas</taxon>
    </lineage>
</organism>
<dbReference type="InterPro" id="IPR050834">
    <property type="entry name" value="Glycosyltransf_2"/>
</dbReference>
<protein>
    <recommendedName>
        <fullName evidence="6">Glycosyltransferase</fullName>
    </recommendedName>
</protein>
<evidence type="ECO:0000259" key="2">
    <source>
        <dbReference type="Pfam" id="PF21374"/>
    </source>
</evidence>
<dbReference type="Gene3D" id="3.40.50.11090">
    <property type="match status" value="1"/>
</dbReference>
<dbReference type="Pfam" id="PF21374">
    <property type="entry name" value="WsaF_N"/>
    <property type="match status" value="1"/>
</dbReference>
<dbReference type="Gene3D" id="3.40.50.2000">
    <property type="entry name" value="Glycogen Phosphorylase B"/>
    <property type="match status" value="1"/>
</dbReference>
<dbReference type="Pfam" id="PF22772">
    <property type="entry name" value="WsaF_C"/>
    <property type="match status" value="1"/>
</dbReference>
<evidence type="ECO:0008006" key="6">
    <source>
        <dbReference type="Google" id="ProtNLM"/>
    </source>
</evidence>
<dbReference type="PANTHER" id="PTHR43685">
    <property type="entry name" value="GLYCOSYLTRANSFERASE"/>
    <property type="match status" value="1"/>
</dbReference>
<evidence type="ECO:0000259" key="3">
    <source>
        <dbReference type="Pfam" id="PF22772"/>
    </source>
</evidence>
<dbReference type="EMBL" id="BNCI01000001">
    <property type="protein sequence ID" value="GHF18532.1"/>
    <property type="molecule type" value="Genomic_DNA"/>
</dbReference>
<evidence type="ECO:0000313" key="5">
    <source>
        <dbReference type="Proteomes" id="UP000630923"/>
    </source>
</evidence>
<accession>A0A919ANY1</accession>
<reference evidence="4" key="1">
    <citation type="journal article" date="2014" name="Int. J. Syst. Evol. Microbiol.">
        <title>Complete genome sequence of Corynebacterium casei LMG S-19264T (=DSM 44701T), isolated from a smear-ripened cheese.</title>
        <authorList>
            <consortium name="US DOE Joint Genome Institute (JGI-PGF)"/>
            <person name="Walter F."/>
            <person name="Albersmeier A."/>
            <person name="Kalinowski J."/>
            <person name="Ruckert C."/>
        </authorList>
    </citation>
    <scope>NUCLEOTIDE SEQUENCE</scope>
    <source>
        <strain evidence="4">KCTC 42590</strain>
    </source>
</reference>
<dbReference type="InterPro" id="IPR055050">
    <property type="entry name" value="WsaF_C"/>
</dbReference>
<keyword evidence="5" id="KW-1185">Reference proteome</keyword>